<keyword evidence="3 7" id="KW-0812">Transmembrane</keyword>
<evidence type="ECO:0000256" key="2">
    <source>
        <dbReference type="ARBA" id="ARBA00006476"/>
    </source>
</evidence>
<feature type="region of interest" description="Disordered" evidence="8">
    <location>
        <begin position="428"/>
        <end position="546"/>
    </location>
</feature>
<evidence type="ECO:0000256" key="10">
    <source>
        <dbReference type="SAM" id="SignalP"/>
    </source>
</evidence>
<dbReference type="KEGG" id="pmrn:116951167"/>
<feature type="compositionally biased region" description="Basic and acidic residues" evidence="8">
    <location>
        <begin position="533"/>
        <end position="546"/>
    </location>
</feature>
<feature type="domain" description="MARVEL" evidence="11">
    <location>
        <begin position="1"/>
        <end position="259"/>
    </location>
</feature>
<dbReference type="PROSITE" id="PS51225">
    <property type="entry name" value="MARVEL"/>
    <property type="match status" value="1"/>
</dbReference>
<feature type="transmembrane region" description="Helical" evidence="9">
    <location>
        <begin position="100"/>
        <end position="123"/>
    </location>
</feature>
<feature type="compositionally biased region" description="Basic and acidic residues" evidence="8">
    <location>
        <begin position="1007"/>
        <end position="1033"/>
    </location>
</feature>
<dbReference type="PANTHER" id="PTHR10306:SF16">
    <property type="entry name" value="SYNAPTOPORIN"/>
    <property type="match status" value="1"/>
</dbReference>
<protein>
    <submittedName>
        <fullName evidence="13">Uncharacterized protein LOC116951167</fullName>
    </submittedName>
</protein>
<dbReference type="GO" id="GO:0030672">
    <property type="term" value="C:synaptic vesicle membrane"/>
    <property type="evidence" value="ECO:0007669"/>
    <property type="project" value="TreeGrafter"/>
</dbReference>
<comment type="similarity">
    <text evidence="2">Belongs to the synaptophysin/synaptobrevin family.</text>
</comment>
<dbReference type="InterPro" id="IPR008253">
    <property type="entry name" value="Marvel"/>
</dbReference>
<feature type="compositionally biased region" description="Basic and acidic residues" evidence="8">
    <location>
        <begin position="765"/>
        <end position="776"/>
    </location>
</feature>
<feature type="compositionally biased region" description="Polar residues" evidence="8">
    <location>
        <begin position="598"/>
        <end position="607"/>
    </location>
</feature>
<evidence type="ECO:0000256" key="3">
    <source>
        <dbReference type="ARBA" id="ARBA00022692"/>
    </source>
</evidence>
<dbReference type="Proteomes" id="UP001318040">
    <property type="component" value="Chromosome 42"/>
</dbReference>
<feature type="compositionally biased region" description="Basic and acidic residues" evidence="8">
    <location>
        <begin position="791"/>
        <end position="803"/>
    </location>
</feature>
<feature type="region of interest" description="Disordered" evidence="8">
    <location>
        <begin position="757"/>
        <end position="876"/>
    </location>
</feature>
<dbReference type="AlphaFoldDB" id="A0AAJ7X8W3"/>
<feature type="chain" id="PRO_5042497954" evidence="10">
    <location>
        <begin position="17"/>
        <end position="1040"/>
    </location>
</feature>
<reference evidence="13" key="1">
    <citation type="submission" date="2025-08" db="UniProtKB">
        <authorList>
            <consortium name="RefSeq"/>
        </authorList>
    </citation>
    <scope>IDENTIFICATION</scope>
    <source>
        <tissue evidence="13">Sperm</tissue>
    </source>
</reference>
<feature type="transmembrane region" description="Helical" evidence="9">
    <location>
        <begin position="233"/>
        <end position="255"/>
    </location>
</feature>
<organism evidence="12 13">
    <name type="scientific">Petromyzon marinus</name>
    <name type="common">Sea lamprey</name>
    <dbReference type="NCBI Taxonomy" id="7757"/>
    <lineage>
        <taxon>Eukaryota</taxon>
        <taxon>Metazoa</taxon>
        <taxon>Chordata</taxon>
        <taxon>Craniata</taxon>
        <taxon>Vertebrata</taxon>
        <taxon>Cyclostomata</taxon>
        <taxon>Hyperoartia</taxon>
        <taxon>Petromyzontiformes</taxon>
        <taxon>Petromyzontidae</taxon>
        <taxon>Petromyzon</taxon>
    </lineage>
</organism>
<evidence type="ECO:0000313" key="12">
    <source>
        <dbReference type="Proteomes" id="UP001318040"/>
    </source>
</evidence>
<evidence type="ECO:0000256" key="6">
    <source>
        <dbReference type="ARBA" id="ARBA00023180"/>
    </source>
</evidence>
<proteinExistence type="inferred from homology"/>
<evidence type="ECO:0000313" key="13">
    <source>
        <dbReference type="RefSeq" id="XP_032825530.1"/>
    </source>
</evidence>
<sequence length="1040" mass="107806">MCMVIFAPIFAILAFATCCGYHGELLFQLPCGNSSERLGDVHVPIQYPFRLLGVVARVSGCVPAGLPVRLASDGATVAMDAGRPSALPAGLAGVVPSARLLVAVGVVSLLYSLCATVATIFYQRNYLRNNRGPKIDVSVSLALSLLWLLASCLWAASLAELRASLQPAHLGALVPACRAASAAAAAAGRDPPAAAPPQPLPAGMAAAARGAGGTGGVGRSRCEWRSAPTLSSLVVAAVFGFINWLLWTGNVWFVYKETGWRAPSLRPLLRHGSAFCASEPDLAASTRRSDRGGGGGGGAAASSAISDRDFERAAGDHVLVDLGGQLGTSPKARLLQPQASYHEYDNPCYTHGEDPPLVEARAVAAAGPAERKGDARMMLAEEVQEVLYRRLGVAALPAETVATLASLSPSSVVLSFFSTTFWSPPAAAGGEGAGAAGPAQATGRPPRARGVRLSTGHSFSADDEDEDDEDDGGDDGKDIDGTKRPKKVYVSIPKLECHDDDDDDEDEDADGHGSGGSGGKRARPKSVHPSAVRKVDGAEEASKRDAAIINDLIKKGYLIVQNDGCGKGGDDDDDDGAGGRPPRLRRQHPIAKRKYVSGGSQRSTLGRQSLDAGGSRFYCDSNDGDGGLADPHEVRARKIHVSVQRRRSTGARSLNDVDYEFDDEGSREVGSYRGGAGGGISSAEEIMVSCGWGSRRGGGGGSVIGGGGGGVVVAKAARPASPTRRSSATLTRPRWAESRSCNSTDTLRVDAAVCAGSSGGSMRLKSPERAWGERRASSVRHHHAAAGAGAERFKSEAGGDARGDGGGARSRGRSTDGRGREGGGGGGGGVDRGRSMDGRRKNSGDVVVDRGRSMDGRGKEVSGCNEGRGSDQLGNRLNLNRTSDYMFERRNSTSRIPARSGSRNLIVTNGGGGGGLRNTASSGYATWATAGTAAIRTSTSAGDQRNMAGGAVTSSATASATASSSWSRRDSVEATGPARRRRSRERGRERGRAAPRRKRRSATAEGAPRHAEDDEAARPVGREVRSLDSDLDKAGGAASR</sequence>
<keyword evidence="5 7" id="KW-0472">Membrane</keyword>
<keyword evidence="4 9" id="KW-1133">Transmembrane helix</keyword>
<feature type="region of interest" description="Disordered" evidence="8">
    <location>
        <begin position="939"/>
        <end position="1040"/>
    </location>
</feature>
<evidence type="ECO:0000256" key="1">
    <source>
        <dbReference type="ARBA" id="ARBA00004141"/>
    </source>
</evidence>
<dbReference type="PANTHER" id="PTHR10306">
    <property type="entry name" value="SYNAPTOPHYSIN"/>
    <property type="match status" value="1"/>
</dbReference>
<keyword evidence="10" id="KW-0732">Signal</keyword>
<feature type="compositionally biased region" description="Low complexity" evidence="8">
    <location>
        <begin position="436"/>
        <end position="445"/>
    </location>
</feature>
<feature type="compositionally biased region" description="Acidic residues" evidence="8">
    <location>
        <begin position="461"/>
        <end position="473"/>
    </location>
</feature>
<feature type="region of interest" description="Disordered" evidence="8">
    <location>
        <begin position="561"/>
        <end position="617"/>
    </location>
</feature>
<feature type="compositionally biased region" description="Basic residues" evidence="8">
    <location>
        <begin position="582"/>
        <end position="595"/>
    </location>
</feature>
<feature type="compositionally biased region" description="Acidic residues" evidence="8">
    <location>
        <begin position="498"/>
        <end position="509"/>
    </location>
</feature>
<feature type="region of interest" description="Disordered" evidence="8">
    <location>
        <begin position="716"/>
        <end position="742"/>
    </location>
</feature>
<feature type="compositionally biased region" description="Basic and acidic residues" evidence="8">
    <location>
        <begin position="474"/>
        <end position="483"/>
    </location>
</feature>
<accession>A0AAJ7X8W3</accession>
<feature type="signal peptide" evidence="10">
    <location>
        <begin position="1"/>
        <end position="16"/>
    </location>
</feature>
<evidence type="ECO:0000256" key="9">
    <source>
        <dbReference type="SAM" id="Phobius"/>
    </source>
</evidence>
<keyword evidence="6" id="KW-0325">Glycoprotein</keyword>
<name>A0AAJ7X8W3_PETMA</name>
<feature type="compositionally biased region" description="Basic and acidic residues" evidence="8">
    <location>
        <begin position="831"/>
        <end position="860"/>
    </location>
</feature>
<feature type="transmembrane region" description="Helical" evidence="9">
    <location>
        <begin position="135"/>
        <end position="156"/>
    </location>
</feature>
<evidence type="ECO:0000256" key="5">
    <source>
        <dbReference type="ARBA" id="ARBA00023136"/>
    </source>
</evidence>
<dbReference type="InterPro" id="IPR001285">
    <property type="entry name" value="Synaptophysin/porin"/>
</dbReference>
<evidence type="ECO:0000256" key="7">
    <source>
        <dbReference type="PROSITE-ProRule" id="PRU00581"/>
    </source>
</evidence>
<gene>
    <name evidence="13" type="primary">LOC116951167</name>
</gene>
<evidence type="ECO:0000259" key="11">
    <source>
        <dbReference type="PROSITE" id="PS51225"/>
    </source>
</evidence>
<dbReference type="Pfam" id="PF01284">
    <property type="entry name" value="MARVEL"/>
    <property type="match status" value="1"/>
</dbReference>
<comment type="subcellular location">
    <subcellularLocation>
        <location evidence="1">Membrane</location>
        <topology evidence="1">Multi-pass membrane protein</topology>
    </subcellularLocation>
</comment>
<keyword evidence="12" id="KW-1185">Reference proteome</keyword>
<evidence type="ECO:0000256" key="8">
    <source>
        <dbReference type="SAM" id="MobiDB-lite"/>
    </source>
</evidence>
<feature type="compositionally biased region" description="Low complexity" evidence="8">
    <location>
        <begin position="948"/>
        <end position="965"/>
    </location>
</feature>
<dbReference type="RefSeq" id="XP_032825530.1">
    <property type="nucleotide sequence ID" value="XM_032969639.1"/>
</dbReference>
<dbReference type="PRINTS" id="PR00220">
    <property type="entry name" value="SYNAPTOPHYSN"/>
</dbReference>
<evidence type="ECO:0000256" key="4">
    <source>
        <dbReference type="ARBA" id="ARBA00022989"/>
    </source>
</evidence>